<protein>
    <recommendedName>
        <fullName evidence="4">HEAT repeat domain-containing protein</fullName>
    </recommendedName>
</protein>
<evidence type="ECO:0008006" key="4">
    <source>
        <dbReference type="Google" id="ProtNLM"/>
    </source>
</evidence>
<reference evidence="2 3" key="1">
    <citation type="submission" date="2018-05" db="EMBL/GenBank/DDBJ databases">
        <title>Streptomyces venezuelae.</title>
        <authorList>
            <person name="Kim W."/>
            <person name="Lee N."/>
            <person name="Cho B.-K."/>
        </authorList>
    </citation>
    <scope>NUCLEOTIDE SEQUENCE [LARGE SCALE GENOMIC DNA]</scope>
    <source>
        <strain evidence="2 3">ATCC 15068</strain>
    </source>
</reference>
<accession>A0A5P2B3J2</accession>
<organism evidence="2 3">
    <name type="scientific">Streptomyces venezuelae</name>
    <dbReference type="NCBI Taxonomy" id="54571"/>
    <lineage>
        <taxon>Bacteria</taxon>
        <taxon>Bacillati</taxon>
        <taxon>Actinomycetota</taxon>
        <taxon>Actinomycetes</taxon>
        <taxon>Kitasatosporales</taxon>
        <taxon>Streptomycetaceae</taxon>
        <taxon>Streptomyces</taxon>
    </lineage>
</organism>
<dbReference type="Proteomes" id="UP000324106">
    <property type="component" value="Chromosome"/>
</dbReference>
<gene>
    <name evidence="2" type="ORF">DEJ46_38925</name>
</gene>
<evidence type="ECO:0000313" key="2">
    <source>
        <dbReference type="EMBL" id="QES24318.1"/>
    </source>
</evidence>
<dbReference type="RefSeq" id="WP_150273938.1">
    <property type="nucleotide sequence ID" value="NZ_CP029194.1"/>
</dbReference>
<dbReference type="OrthoDB" id="796912at2"/>
<dbReference type="EMBL" id="CP029194">
    <property type="protein sequence ID" value="QES24318.1"/>
    <property type="molecule type" value="Genomic_DNA"/>
</dbReference>
<sequence>MDSRMTDWSQLSHAYGSAEDIPALLDRIASEPNAERWSNLWSALCHQGSVYSASFAALPWLADVAGSDDREQAVSALNLAGVESTGTSQSMSSAVSARPGP</sequence>
<feature type="region of interest" description="Disordered" evidence="1">
    <location>
        <begin position="81"/>
        <end position="101"/>
    </location>
</feature>
<evidence type="ECO:0000256" key="1">
    <source>
        <dbReference type="SAM" id="MobiDB-lite"/>
    </source>
</evidence>
<evidence type="ECO:0000313" key="3">
    <source>
        <dbReference type="Proteomes" id="UP000324106"/>
    </source>
</evidence>
<dbReference type="AlphaFoldDB" id="A0A5P2B3J2"/>
<feature type="compositionally biased region" description="Polar residues" evidence="1">
    <location>
        <begin position="84"/>
        <end position="95"/>
    </location>
</feature>
<proteinExistence type="predicted"/>
<name>A0A5P2B3J2_STRVZ</name>